<dbReference type="InterPro" id="IPR016035">
    <property type="entry name" value="Acyl_Trfase/lysoPLipase"/>
</dbReference>
<reference evidence="5 6" key="1">
    <citation type="submission" date="2020-04" db="EMBL/GenBank/DDBJ databases">
        <title>MicrobeNet Type strains.</title>
        <authorList>
            <person name="Nicholson A.C."/>
        </authorList>
    </citation>
    <scope>NUCLEOTIDE SEQUENCE [LARGE SCALE GENOMIC DNA]</scope>
    <source>
        <strain evidence="5 6">DSM 44960</strain>
    </source>
</reference>
<dbReference type="PROSITE" id="PS51635">
    <property type="entry name" value="PNPLA"/>
    <property type="match status" value="1"/>
</dbReference>
<feature type="region of interest" description="Disordered" evidence="3">
    <location>
        <begin position="172"/>
        <end position="197"/>
    </location>
</feature>
<feature type="short sequence motif" description="DGA/G" evidence="2">
    <location>
        <begin position="253"/>
        <end position="255"/>
    </location>
</feature>
<dbReference type="Pfam" id="PF01734">
    <property type="entry name" value="Patatin"/>
    <property type="match status" value="1"/>
</dbReference>
<dbReference type="AlphaFoldDB" id="A0A846WB20"/>
<keyword evidence="1 2" id="KW-0443">Lipid metabolism</keyword>
<dbReference type="GO" id="GO:0016787">
    <property type="term" value="F:hydrolase activity"/>
    <property type="evidence" value="ECO:0007669"/>
    <property type="project" value="UniProtKB-UniRule"/>
</dbReference>
<keyword evidence="2" id="KW-0442">Lipid degradation</keyword>
<keyword evidence="2" id="KW-0378">Hydrolase</keyword>
<dbReference type="RefSeq" id="WP_067642430.1">
    <property type="nucleotide sequence ID" value="NZ_JAAXOM010000006.1"/>
</dbReference>
<evidence type="ECO:0000256" key="2">
    <source>
        <dbReference type="PROSITE-ProRule" id="PRU01161"/>
    </source>
</evidence>
<gene>
    <name evidence="5" type="ORF">HGA10_23805</name>
</gene>
<evidence type="ECO:0000259" key="4">
    <source>
        <dbReference type="PROSITE" id="PS51635"/>
    </source>
</evidence>
<name>A0A846WB20_9NOCA</name>
<dbReference type="InterPro" id="IPR002641">
    <property type="entry name" value="PNPLA_dom"/>
</dbReference>
<sequence>MSTRRGLAIGCGGVLGFAWTAVALDAVESALDWDVRSADVLIGTSAGAEIVAALGSGRTPADLLAALDAEPDADPVLAAHIAVDPGKFPPLPGIGLPNLGLIGAGLRAGSAYSALAGMLPRGRGDASWLRSFGRALADADGWVDHPATWLVAADAATGERITFGANDFKADTPYRKDGRHGSAAMPAGPQASRGSVEHVLAADRTGRSAIEAGASPVEAAAREPVDLGDAIAASWAIPGWFPPVRIGGRDYVDGGAVSSVSADLLLPLDLDEVVVIAPMTSAGGVPATGFDRIERFLRAQMTRGLDREVKLLRDNGVRVIRVEPGPAELAAMGPNFMDSRRRPATLAAARANAHARVHEALRTASLAR</sequence>
<dbReference type="Proteomes" id="UP000572007">
    <property type="component" value="Unassembled WGS sequence"/>
</dbReference>
<feature type="active site" description="Proton acceptor" evidence="2">
    <location>
        <position position="253"/>
    </location>
</feature>
<comment type="caution">
    <text evidence="5">The sequence shown here is derived from an EMBL/GenBank/DDBJ whole genome shotgun (WGS) entry which is preliminary data.</text>
</comment>
<evidence type="ECO:0000313" key="6">
    <source>
        <dbReference type="Proteomes" id="UP000572007"/>
    </source>
</evidence>
<keyword evidence="6" id="KW-1185">Reference proteome</keyword>
<evidence type="ECO:0000313" key="5">
    <source>
        <dbReference type="EMBL" id="NKX90315.1"/>
    </source>
</evidence>
<evidence type="ECO:0000256" key="1">
    <source>
        <dbReference type="ARBA" id="ARBA00023098"/>
    </source>
</evidence>
<feature type="short sequence motif" description="GXSXG" evidence="2">
    <location>
        <begin position="43"/>
        <end position="47"/>
    </location>
</feature>
<proteinExistence type="predicted"/>
<feature type="domain" description="PNPLA" evidence="4">
    <location>
        <begin position="7"/>
        <end position="266"/>
    </location>
</feature>
<comment type="caution">
    <text evidence="2">Lacks conserved residue(s) required for the propagation of feature annotation.</text>
</comment>
<feature type="active site" description="Nucleophile" evidence="2">
    <location>
        <position position="45"/>
    </location>
</feature>
<organism evidence="5 6">
    <name type="scientific">Nocardia coubleae</name>
    <dbReference type="NCBI Taxonomy" id="356147"/>
    <lineage>
        <taxon>Bacteria</taxon>
        <taxon>Bacillati</taxon>
        <taxon>Actinomycetota</taxon>
        <taxon>Actinomycetes</taxon>
        <taxon>Mycobacteriales</taxon>
        <taxon>Nocardiaceae</taxon>
        <taxon>Nocardia</taxon>
    </lineage>
</organism>
<dbReference type="GO" id="GO:0016042">
    <property type="term" value="P:lipid catabolic process"/>
    <property type="evidence" value="ECO:0007669"/>
    <property type="project" value="UniProtKB-UniRule"/>
</dbReference>
<protein>
    <submittedName>
        <fullName evidence="5">Patatin</fullName>
    </submittedName>
</protein>
<dbReference type="Gene3D" id="3.40.1090.10">
    <property type="entry name" value="Cytosolic phospholipase A2 catalytic domain"/>
    <property type="match status" value="2"/>
</dbReference>
<accession>A0A846WB20</accession>
<dbReference type="EMBL" id="JAAXOM010000006">
    <property type="protein sequence ID" value="NKX90315.1"/>
    <property type="molecule type" value="Genomic_DNA"/>
</dbReference>
<evidence type="ECO:0000256" key="3">
    <source>
        <dbReference type="SAM" id="MobiDB-lite"/>
    </source>
</evidence>
<dbReference type="SUPFAM" id="SSF52151">
    <property type="entry name" value="FabD/lysophospholipase-like"/>
    <property type="match status" value="1"/>
</dbReference>